<dbReference type="Proteomes" id="UP001295740">
    <property type="component" value="Unassembled WGS sequence"/>
</dbReference>
<dbReference type="EMBL" id="CAUWAG010000006">
    <property type="protein sequence ID" value="CAJ2503585.1"/>
    <property type="molecule type" value="Genomic_DNA"/>
</dbReference>
<protein>
    <submittedName>
        <fullName evidence="4">Uu.00g109790.m01.CDS01</fullName>
    </submittedName>
</protein>
<dbReference type="Gene3D" id="3.30.70.330">
    <property type="match status" value="1"/>
</dbReference>
<organism evidence="4 5">
    <name type="scientific">Anthostomella pinea</name>
    <dbReference type="NCBI Taxonomy" id="933095"/>
    <lineage>
        <taxon>Eukaryota</taxon>
        <taxon>Fungi</taxon>
        <taxon>Dikarya</taxon>
        <taxon>Ascomycota</taxon>
        <taxon>Pezizomycotina</taxon>
        <taxon>Sordariomycetes</taxon>
        <taxon>Xylariomycetidae</taxon>
        <taxon>Xylariales</taxon>
        <taxon>Xylariaceae</taxon>
        <taxon>Anthostomella</taxon>
    </lineage>
</organism>
<dbReference type="PROSITE" id="PS50102">
    <property type="entry name" value="RRM"/>
    <property type="match status" value="1"/>
</dbReference>
<dbReference type="InterPro" id="IPR012677">
    <property type="entry name" value="Nucleotide-bd_a/b_plait_sf"/>
</dbReference>
<feature type="region of interest" description="Disordered" evidence="2">
    <location>
        <begin position="172"/>
        <end position="200"/>
    </location>
</feature>
<feature type="region of interest" description="Disordered" evidence="2">
    <location>
        <begin position="1"/>
        <end position="58"/>
    </location>
</feature>
<dbReference type="SUPFAM" id="SSF54928">
    <property type="entry name" value="RNA-binding domain, RBD"/>
    <property type="match status" value="1"/>
</dbReference>
<dbReference type="InterPro" id="IPR000504">
    <property type="entry name" value="RRM_dom"/>
</dbReference>
<evidence type="ECO:0000259" key="3">
    <source>
        <dbReference type="PROSITE" id="PS50102"/>
    </source>
</evidence>
<feature type="region of interest" description="Disordered" evidence="2">
    <location>
        <begin position="93"/>
        <end position="124"/>
    </location>
</feature>
<feature type="region of interest" description="Disordered" evidence="2">
    <location>
        <begin position="309"/>
        <end position="328"/>
    </location>
</feature>
<reference evidence="4" key="1">
    <citation type="submission" date="2023-10" db="EMBL/GenBank/DDBJ databases">
        <authorList>
            <person name="Hackl T."/>
        </authorList>
    </citation>
    <scope>NUCLEOTIDE SEQUENCE</scope>
</reference>
<sequence>MNRYKPGQPSRFAQEASARLATQKKLRKPGRLSSDHDHQGGVRLSATSNQGSDAPATANNTFSAINATKLGNAQNLGSNNPYAALANSPTATNASIDEDAKPASPPPRVPSKLNATSAPFVPVNGATTMNPTASPYGSHARVCTPEMEANEANNIAHLMMLYEQKRVAGDARVQGQNGAAPSQASNNDNASAGNNPTYDPYVPIAGNHSNGNSFMHAGGSQGYGWNATSQQPQSVTGQNTGYTQGYQQSAQAPSATVPQGLQNAGAQQSSNGMYQTTAFGNAFSSNNQHKANSHSRHLKRDRILSASDWRQNASQGQNEMRFEESGNAQAPNVTHQVHTGFGNINGGYGLGKLQQQMPSTGSYGSLPSAAPEMNQNGQQYGAANNDQVSNVQGHQGSYNMGDALRADLARLATNNPGYQPTFSNQGHHAGTINTGAAQGAAQNQAFNAQDHQAPTYNTQEYQPGAANVGATQGSNQAQGTNAQMHQAGAPANNVYGGDVTAAHGTVKQSNVQGRRYTNATNTSVDSMNSGTTQGNPAANGVQHMAQTVHTGQPQQAPANEQKVPEGYVTGLTNSISDSSILLYNDQSALNRLLPRAGAVVPHAQEITVAKSAQTAHLRPLPFHPPPTFVQRARSDVLNALIGVDGRVTLQDLMDPKFFPWAETYSLHTPVDHGVIHIKNIPFGTRRSELVALMGRNAKVLNDSLEPVHIIMERVTSKTMDAFVEFVDPADAMNCVDKFQKTADNGRIGRIGNRPVEIELSSQVQLMKEMFPAAANGVRWHGSRPEILQGSEFSWENFKCFFSIEEMTMLTKHVESPHRSSYSEQCPERPYECMISTLRKCPWYMADYITIQQRQACYDACCKMVMTLRNSIRRDPDHDRLTPQLFNRLITSCMLCCGLSVLQKDNLSFLAEMPEEQGRHFNQPRFADLWTHMYTLGPKAGVPLDVLEYYIAMIREETNRVVDGMSIGHKRALQAKGQTTSMYWGYFFVEANYPSGPALDNMTLAEATAIEWQTIDQILRRAVEGGTPPETYIASAAQGGFVYFGDQGRCTNSFSKYRNDY</sequence>
<evidence type="ECO:0000256" key="1">
    <source>
        <dbReference type="PROSITE-ProRule" id="PRU00176"/>
    </source>
</evidence>
<gene>
    <name evidence="4" type="ORF">KHLLAP_LOCUS4053</name>
</gene>
<feature type="compositionally biased region" description="Low complexity" evidence="2">
    <location>
        <begin position="179"/>
        <end position="195"/>
    </location>
</feature>
<keyword evidence="1" id="KW-0694">RNA-binding</keyword>
<feature type="compositionally biased region" description="Polar residues" evidence="2">
    <location>
        <begin position="309"/>
        <end position="318"/>
    </location>
</feature>
<dbReference type="SMART" id="SM00360">
    <property type="entry name" value="RRM"/>
    <property type="match status" value="1"/>
</dbReference>
<feature type="domain" description="RRM" evidence="3">
    <location>
        <begin position="673"/>
        <end position="762"/>
    </location>
</feature>
<feature type="compositionally biased region" description="Basic residues" evidence="2">
    <location>
        <begin position="291"/>
        <end position="300"/>
    </location>
</feature>
<feature type="region of interest" description="Disordered" evidence="2">
    <location>
        <begin position="223"/>
        <end position="300"/>
    </location>
</feature>
<feature type="compositionally biased region" description="Low complexity" evidence="2">
    <location>
        <begin position="236"/>
        <end position="248"/>
    </location>
</feature>
<dbReference type="GO" id="GO:0003723">
    <property type="term" value="F:RNA binding"/>
    <property type="evidence" value="ECO:0007669"/>
    <property type="project" value="UniProtKB-UniRule"/>
</dbReference>
<name>A0AAI8YG80_9PEZI</name>
<feature type="compositionally biased region" description="Polar residues" evidence="2">
    <location>
        <begin position="226"/>
        <end position="235"/>
    </location>
</feature>
<feature type="compositionally biased region" description="Polar residues" evidence="2">
    <location>
        <begin position="45"/>
        <end position="58"/>
    </location>
</feature>
<feature type="compositionally biased region" description="Polar residues" evidence="2">
    <location>
        <begin position="249"/>
        <end position="290"/>
    </location>
</feature>
<evidence type="ECO:0000256" key="2">
    <source>
        <dbReference type="SAM" id="MobiDB-lite"/>
    </source>
</evidence>
<dbReference type="AlphaFoldDB" id="A0AAI8YG80"/>
<comment type="caution">
    <text evidence="4">The sequence shown here is derived from an EMBL/GenBank/DDBJ whole genome shotgun (WGS) entry which is preliminary data.</text>
</comment>
<proteinExistence type="predicted"/>
<evidence type="ECO:0000313" key="5">
    <source>
        <dbReference type="Proteomes" id="UP001295740"/>
    </source>
</evidence>
<keyword evidence="5" id="KW-1185">Reference proteome</keyword>
<accession>A0AAI8YG80</accession>
<evidence type="ECO:0000313" key="4">
    <source>
        <dbReference type="EMBL" id="CAJ2503585.1"/>
    </source>
</evidence>
<dbReference type="InterPro" id="IPR035979">
    <property type="entry name" value="RBD_domain_sf"/>
</dbReference>